<dbReference type="Proteomes" id="UP000092993">
    <property type="component" value="Unassembled WGS sequence"/>
</dbReference>
<name>A0A1C7LQM8_GRIFR</name>
<gene>
    <name evidence="1" type="ORF">A0H81_12821</name>
</gene>
<comment type="caution">
    <text evidence="1">The sequence shown here is derived from an EMBL/GenBank/DDBJ whole genome shotgun (WGS) entry which is preliminary data.</text>
</comment>
<evidence type="ECO:0000313" key="1">
    <source>
        <dbReference type="EMBL" id="OBZ67003.1"/>
    </source>
</evidence>
<dbReference type="EMBL" id="LUGG01000025">
    <property type="protein sequence ID" value="OBZ67003.1"/>
    <property type="molecule type" value="Genomic_DNA"/>
</dbReference>
<organism evidence="1 2">
    <name type="scientific">Grifola frondosa</name>
    <name type="common">Maitake</name>
    <name type="synonym">Polyporus frondosus</name>
    <dbReference type="NCBI Taxonomy" id="5627"/>
    <lineage>
        <taxon>Eukaryota</taxon>
        <taxon>Fungi</taxon>
        <taxon>Dikarya</taxon>
        <taxon>Basidiomycota</taxon>
        <taxon>Agaricomycotina</taxon>
        <taxon>Agaricomycetes</taxon>
        <taxon>Polyporales</taxon>
        <taxon>Grifolaceae</taxon>
        <taxon>Grifola</taxon>
    </lineage>
</organism>
<keyword evidence="2" id="KW-1185">Reference proteome</keyword>
<reference evidence="1 2" key="1">
    <citation type="submission" date="2016-03" db="EMBL/GenBank/DDBJ databases">
        <title>Whole genome sequencing of Grifola frondosa 9006-11.</title>
        <authorList>
            <person name="Min B."/>
            <person name="Park H."/>
            <person name="Kim J.-G."/>
            <person name="Cho H."/>
            <person name="Oh Y.-L."/>
            <person name="Kong W.-S."/>
            <person name="Choi I.-G."/>
        </authorList>
    </citation>
    <scope>NUCLEOTIDE SEQUENCE [LARGE SCALE GENOMIC DNA]</scope>
    <source>
        <strain evidence="1 2">9006-11</strain>
    </source>
</reference>
<sequence length="70" mass="8280">MPEAPRSSFPCGNRYFAENVRDDYAQASWTPRLRASCRKCESYYLWRLIEGSYRSYLGTFTYHTTRIVSP</sequence>
<evidence type="ECO:0000313" key="2">
    <source>
        <dbReference type="Proteomes" id="UP000092993"/>
    </source>
</evidence>
<proteinExistence type="predicted"/>
<accession>A0A1C7LQM8</accession>
<protein>
    <submittedName>
        <fullName evidence="1">Uncharacterized protein</fullName>
    </submittedName>
</protein>
<dbReference type="AlphaFoldDB" id="A0A1C7LQM8"/>